<dbReference type="Proteomes" id="UP001549047">
    <property type="component" value="Unassembled WGS sequence"/>
</dbReference>
<gene>
    <name evidence="2" type="ORF">ABID16_003439</name>
</gene>
<keyword evidence="3" id="KW-1185">Reference proteome</keyword>
<sequence>MTAFGLVSKGLVAASLLGMLAACSTADTKSALGLGATQASAPQPTVVQGNCPRIVLRDGTAYHDVYVGGTKAAPDGSMDQAKLMYQASIANTTRQCRLEGGQMAITVQVAGRIVLGQAGAKGNAKLPIRVAVTEGDKVLFSELVPFEAALPTSEPASQFLFSKDNVMIPVGADTAMIYVGFDNGSDKAATKKKKK</sequence>
<feature type="chain" id="PRO_5047143681" description="Lipoprotein" evidence="1">
    <location>
        <begin position="27"/>
        <end position="195"/>
    </location>
</feature>
<dbReference type="RefSeq" id="WP_354557588.1">
    <property type="nucleotide sequence ID" value="NZ_JBEPMB010000006.1"/>
</dbReference>
<comment type="caution">
    <text evidence="2">The sequence shown here is derived from an EMBL/GenBank/DDBJ whole genome shotgun (WGS) entry which is preliminary data.</text>
</comment>
<evidence type="ECO:0000313" key="3">
    <source>
        <dbReference type="Proteomes" id="UP001549047"/>
    </source>
</evidence>
<proteinExistence type="predicted"/>
<feature type="signal peptide" evidence="1">
    <location>
        <begin position="1"/>
        <end position="26"/>
    </location>
</feature>
<evidence type="ECO:0008006" key="4">
    <source>
        <dbReference type="Google" id="ProtNLM"/>
    </source>
</evidence>
<organism evidence="2 3">
    <name type="scientific">Rhizobium aquaticum</name>
    <dbReference type="NCBI Taxonomy" id="1549636"/>
    <lineage>
        <taxon>Bacteria</taxon>
        <taxon>Pseudomonadati</taxon>
        <taxon>Pseudomonadota</taxon>
        <taxon>Alphaproteobacteria</taxon>
        <taxon>Hyphomicrobiales</taxon>
        <taxon>Rhizobiaceae</taxon>
        <taxon>Rhizobium/Agrobacterium group</taxon>
        <taxon>Rhizobium</taxon>
    </lineage>
</organism>
<keyword evidence="1" id="KW-0732">Signal</keyword>
<protein>
    <recommendedName>
        <fullName evidence="4">Lipoprotein</fullName>
    </recommendedName>
</protein>
<evidence type="ECO:0000313" key="2">
    <source>
        <dbReference type="EMBL" id="MET3615096.1"/>
    </source>
</evidence>
<accession>A0ABV2J2X7</accession>
<name>A0ABV2J2X7_9HYPH</name>
<evidence type="ECO:0000256" key="1">
    <source>
        <dbReference type="SAM" id="SignalP"/>
    </source>
</evidence>
<dbReference type="EMBL" id="JBEPMB010000006">
    <property type="protein sequence ID" value="MET3615096.1"/>
    <property type="molecule type" value="Genomic_DNA"/>
</dbReference>
<reference evidence="2 3" key="1">
    <citation type="submission" date="2024-06" db="EMBL/GenBank/DDBJ databases">
        <title>Genomic Encyclopedia of Type Strains, Phase IV (KMG-IV): sequencing the most valuable type-strain genomes for metagenomic binning, comparative biology and taxonomic classification.</title>
        <authorList>
            <person name="Goeker M."/>
        </authorList>
    </citation>
    <scope>NUCLEOTIDE SEQUENCE [LARGE SCALE GENOMIC DNA]</scope>
    <source>
        <strain evidence="2 3">DSM 29780</strain>
    </source>
</reference>